<gene>
    <name evidence="3" type="ORF">GBAR_LOCUS16101</name>
</gene>
<evidence type="ECO:0000313" key="3">
    <source>
        <dbReference type="EMBL" id="CAI8028218.1"/>
    </source>
</evidence>
<organism evidence="3 4">
    <name type="scientific">Geodia barretti</name>
    <name type="common">Barrett's horny sponge</name>
    <dbReference type="NCBI Taxonomy" id="519541"/>
    <lineage>
        <taxon>Eukaryota</taxon>
        <taxon>Metazoa</taxon>
        <taxon>Porifera</taxon>
        <taxon>Demospongiae</taxon>
        <taxon>Heteroscleromorpha</taxon>
        <taxon>Tetractinellida</taxon>
        <taxon>Astrophorina</taxon>
        <taxon>Geodiidae</taxon>
        <taxon>Geodia</taxon>
    </lineage>
</organism>
<accession>A0AA35SFH8</accession>
<evidence type="ECO:0000313" key="4">
    <source>
        <dbReference type="Proteomes" id="UP001174909"/>
    </source>
</evidence>
<feature type="coiled-coil region" evidence="1">
    <location>
        <begin position="50"/>
        <end position="98"/>
    </location>
</feature>
<proteinExistence type="predicted"/>
<dbReference type="AlphaFoldDB" id="A0AA35SFH8"/>
<keyword evidence="4" id="KW-1185">Reference proteome</keyword>
<feature type="region of interest" description="Disordered" evidence="2">
    <location>
        <begin position="105"/>
        <end position="127"/>
    </location>
</feature>
<sequence length="127" mass="14525">MIKEWREDPVIARAVNKDKLCRNIITIGSTGDQQYLNMVAFQQALDIYNQEIQKRDQERLQNDLKKAIQDADKYRELYEEQIGDIRDLNEQLRSSQRETIALMAPSARGGRNLISPSPHPTLLSGAG</sequence>
<dbReference type="Proteomes" id="UP001174909">
    <property type="component" value="Unassembled WGS sequence"/>
</dbReference>
<comment type="caution">
    <text evidence="3">The sequence shown here is derived from an EMBL/GenBank/DDBJ whole genome shotgun (WGS) entry which is preliminary data.</text>
</comment>
<evidence type="ECO:0000256" key="1">
    <source>
        <dbReference type="SAM" id="Coils"/>
    </source>
</evidence>
<dbReference type="EMBL" id="CASHTH010002320">
    <property type="protein sequence ID" value="CAI8028218.1"/>
    <property type="molecule type" value="Genomic_DNA"/>
</dbReference>
<reference evidence="3" key="1">
    <citation type="submission" date="2023-03" db="EMBL/GenBank/DDBJ databases">
        <authorList>
            <person name="Steffen K."/>
            <person name="Cardenas P."/>
        </authorList>
    </citation>
    <scope>NUCLEOTIDE SEQUENCE</scope>
</reference>
<name>A0AA35SFH8_GEOBA</name>
<keyword evidence="1" id="KW-0175">Coiled coil</keyword>
<protein>
    <submittedName>
        <fullName evidence="3">Uncharacterized protein</fullName>
    </submittedName>
</protein>
<evidence type="ECO:0000256" key="2">
    <source>
        <dbReference type="SAM" id="MobiDB-lite"/>
    </source>
</evidence>